<dbReference type="AlphaFoldDB" id="A0AAD2G7C3"/>
<evidence type="ECO:0000313" key="3">
    <source>
        <dbReference type="Proteomes" id="UP001295423"/>
    </source>
</evidence>
<organism evidence="2 3">
    <name type="scientific">Cylindrotheca closterium</name>
    <dbReference type="NCBI Taxonomy" id="2856"/>
    <lineage>
        <taxon>Eukaryota</taxon>
        <taxon>Sar</taxon>
        <taxon>Stramenopiles</taxon>
        <taxon>Ochrophyta</taxon>
        <taxon>Bacillariophyta</taxon>
        <taxon>Bacillariophyceae</taxon>
        <taxon>Bacillariophycidae</taxon>
        <taxon>Bacillariales</taxon>
        <taxon>Bacillariaceae</taxon>
        <taxon>Cylindrotheca</taxon>
    </lineage>
</organism>
<sequence length="137" mass="15757">MTLLSPNFTVTYCQNCDGGMQEMSTMIECLRTVFPLAAIETVREDRYPLEVKIVASTPIISEEIPVWSGKQQHLFEKYRVRRRKTIKTIIKNLEQFKQNLENSQEALDDQSLDPDDESKINVVKIQELPALVSIETP</sequence>
<keyword evidence="1" id="KW-0175">Coiled coil</keyword>
<protein>
    <submittedName>
        <fullName evidence="2">Uncharacterized protein</fullName>
    </submittedName>
</protein>
<dbReference type="Proteomes" id="UP001295423">
    <property type="component" value="Unassembled WGS sequence"/>
</dbReference>
<evidence type="ECO:0000313" key="2">
    <source>
        <dbReference type="EMBL" id="CAJ1965654.1"/>
    </source>
</evidence>
<keyword evidence="3" id="KW-1185">Reference proteome</keyword>
<accession>A0AAD2G7C3</accession>
<evidence type="ECO:0000256" key="1">
    <source>
        <dbReference type="SAM" id="Coils"/>
    </source>
</evidence>
<feature type="coiled-coil region" evidence="1">
    <location>
        <begin position="86"/>
        <end position="113"/>
    </location>
</feature>
<proteinExistence type="predicted"/>
<gene>
    <name evidence="2" type="ORF">CYCCA115_LOCUS21247</name>
</gene>
<comment type="caution">
    <text evidence="2">The sequence shown here is derived from an EMBL/GenBank/DDBJ whole genome shotgun (WGS) entry which is preliminary data.</text>
</comment>
<dbReference type="EMBL" id="CAKOGP040002214">
    <property type="protein sequence ID" value="CAJ1965654.1"/>
    <property type="molecule type" value="Genomic_DNA"/>
</dbReference>
<name>A0AAD2G7C3_9STRA</name>
<reference evidence="2" key="1">
    <citation type="submission" date="2023-08" db="EMBL/GenBank/DDBJ databases">
        <authorList>
            <person name="Audoor S."/>
            <person name="Bilcke G."/>
        </authorList>
    </citation>
    <scope>NUCLEOTIDE SEQUENCE</scope>
</reference>